<proteinExistence type="predicted"/>
<evidence type="ECO:0000313" key="3">
    <source>
        <dbReference type="Proteomes" id="UP000054279"/>
    </source>
</evidence>
<gene>
    <name evidence="2" type="ORF">M422DRAFT_263311</name>
</gene>
<sequence>MADDPPRKGRPGRPPKKRRLPRDFSYGPIGGSDVRVEADPNIPIATVTGSLTDKLGVYSSQIPPLTLTETLQLQLTLGQSTALAFHVRPATISNNARGFLSKISRGAPAWKPIAQACFSLYYINSLVDILWFGHPIDSPYDPRARQFLVMWKDPRELSEEAKEFAKKEKEVVCRWNLYCAGICGYEMPLAHPGATVPNSITLEIPPVLDHSEGTQEMIFTDEPSDIPQKGAYRNEKVQLVLEIYANDFNVVYVYQQGRHPDASRTAKLLPSKRLRNEVISRMRLQAATVSAIMKDVVLNHTYPLQMERPPNTTISWPQQYPIWRRYTKLQLDNMMKGVRKRGRLHDDPFIAISILAMRNRDKIYYYTSHDRFKPDSMSKFTCAMASRWGSRSLPQASAPPGNGSSQQIESSEGFRSGWSQKGGRPLISRPLFAYRAKSKHRIPGSMVTVDTGLTPEENLIFSLDLTRWSNPEYTLRVEEVQQFHELLKTLCLTVKGTCFVISGDSKEDYSAVDVLQLDYSRAQVRNSLHAPTSL</sequence>
<feature type="region of interest" description="Disordered" evidence="1">
    <location>
        <begin position="1"/>
        <end position="32"/>
    </location>
</feature>
<accession>A0A0C9VB58</accession>
<evidence type="ECO:0000313" key="2">
    <source>
        <dbReference type="EMBL" id="KIJ34531.1"/>
    </source>
</evidence>
<dbReference type="HOGENOM" id="CLU_510148_0_0_1"/>
<reference evidence="2 3" key="1">
    <citation type="submission" date="2014-06" db="EMBL/GenBank/DDBJ databases">
        <title>Evolutionary Origins and Diversification of the Mycorrhizal Mutualists.</title>
        <authorList>
            <consortium name="DOE Joint Genome Institute"/>
            <consortium name="Mycorrhizal Genomics Consortium"/>
            <person name="Kohler A."/>
            <person name="Kuo A."/>
            <person name="Nagy L.G."/>
            <person name="Floudas D."/>
            <person name="Copeland A."/>
            <person name="Barry K.W."/>
            <person name="Cichocki N."/>
            <person name="Veneault-Fourrey C."/>
            <person name="LaButti K."/>
            <person name="Lindquist E.A."/>
            <person name="Lipzen A."/>
            <person name="Lundell T."/>
            <person name="Morin E."/>
            <person name="Murat C."/>
            <person name="Riley R."/>
            <person name="Ohm R."/>
            <person name="Sun H."/>
            <person name="Tunlid A."/>
            <person name="Henrissat B."/>
            <person name="Grigoriev I.V."/>
            <person name="Hibbett D.S."/>
            <person name="Martin F."/>
        </authorList>
    </citation>
    <scope>NUCLEOTIDE SEQUENCE [LARGE SCALE GENOMIC DNA]</scope>
    <source>
        <strain evidence="2 3">SS14</strain>
    </source>
</reference>
<organism evidence="2 3">
    <name type="scientific">Sphaerobolus stellatus (strain SS14)</name>
    <dbReference type="NCBI Taxonomy" id="990650"/>
    <lineage>
        <taxon>Eukaryota</taxon>
        <taxon>Fungi</taxon>
        <taxon>Dikarya</taxon>
        <taxon>Basidiomycota</taxon>
        <taxon>Agaricomycotina</taxon>
        <taxon>Agaricomycetes</taxon>
        <taxon>Phallomycetidae</taxon>
        <taxon>Geastrales</taxon>
        <taxon>Sphaerobolaceae</taxon>
        <taxon>Sphaerobolus</taxon>
    </lineage>
</organism>
<feature type="region of interest" description="Disordered" evidence="1">
    <location>
        <begin position="391"/>
        <end position="422"/>
    </location>
</feature>
<name>A0A0C9VB58_SPHS4</name>
<evidence type="ECO:0000256" key="1">
    <source>
        <dbReference type="SAM" id="MobiDB-lite"/>
    </source>
</evidence>
<dbReference type="EMBL" id="KN837198">
    <property type="protein sequence ID" value="KIJ34531.1"/>
    <property type="molecule type" value="Genomic_DNA"/>
</dbReference>
<protein>
    <submittedName>
        <fullName evidence="2">Uncharacterized protein</fullName>
    </submittedName>
</protein>
<keyword evidence="3" id="KW-1185">Reference proteome</keyword>
<dbReference type="AlphaFoldDB" id="A0A0C9VB58"/>
<dbReference type="Proteomes" id="UP000054279">
    <property type="component" value="Unassembled WGS sequence"/>
</dbReference>
<feature type="compositionally biased region" description="Basic residues" evidence="1">
    <location>
        <begin position="8"/>
        <end position="20"/>
    </location>
</feature>